<keyword evidence="3" id="KW-1185">Reference proteome</keyword>
<comment type="caution">
    <text evidence="2">The sequence shown here is derived from an EMBL/GenBank/DDBJ whole genome shotgun (WGS) entry which is preliminary data.</text>
</comment>
<protein>
    <recommendedName>
        <fullName evidence="4">DUF3606 domain-containing protein</fullName>
    </recommendedName>
</protein>
<evidence type="ECO:0000313" key="2">
    <source>
        <dbReference type="EMBL" id="MFC3207200.1"/>
    </source>
</evidence>
<feature type="region of interest" description="Disordered" evidence="1">
    <location>
        <begin position="1"/>
        <end position="22"/>
    </location>
</feature>
<proteinExistence type="predicted"/>
<name>A0ABV7KAQ9_9HYPH</name>
<accession>A0ABV7KAQ9</accession>
<gene>
    <name evidence="2" type="ORF">ACFOHJ_13310</name>
</gene>
<evidence type="ECO:0000256" key="1">
    <source>
        <dbReference type="SAM" id="MobiDB-lite"/>
    </source>
</evidence>
<feature type="compositionally biased region" description="Basic and acidic residues" evidence="1">
    <location>
        <begin position="1"/>
        <end position="10"/>
    </location>
</feature>
<sequence length="60" mass="6723">MQIEKATERRGKSKRSIKLPGGEVRYADTSPEAIARVLRSKSKLGRREAKLDAAEKKLGR</sequence>
<dbReference type="RefSeq" id="WP_378221144.1">
    <property type="nucleotide sequence ID" value="NZ_JBHRTK010000012.1"/>
</dbReference>
<dbReference type="Proteomes" id="UP001595583">
    <property type="component" value="Unassembled WGS sequence"/>
</dbReference>
<reference evidence="3" key="1">
    <citation type="journal article" date="2019" name="Int. J. Syst. Evol. Microbiol.">
        <title>The Global Catalogue of Microorganisms (GCM) 10K type strain sequencing project: providing services to taxonomists for standard genome sequencing and annotation.</title>
        <authorList>
            <consortium name="The Broad Institute Genomics Platform"/>
            <consortium name="The Broad Institute Genome Sequencing Center for Infectious Disease"/>
            <person name="Wu L."/>
            <person name="Ma J."/>
        </authorList>
    </citation>
    <scope>NUCLEOTIDE SEQUENCE [LARGE SCALE GENOMIC DNA]</scope>
    <source>
        <strain evidence="3">KCTC 52165</strain>
    </source>
</reference>
<dbReference type="EMBL" id="JBHRTK010000012">
    <property type="protein sequence ID" value="MFC3207200.1"/>
    <property type="molecule type" value="Genomic_DNA"/>
</dbReference>
<evidence type="ECO:0000313" key="3">
    <source>
        <dbReference type="Proteomes" id="UP001595583"/>
    </source>
</evidence>
<organism evidence="2 3">
    <name type="scientific">Aquamicrobium soli</name>
    <dbReference type="NCBI Taxonomy" id="1811518"/>
    <lineage>
        <taxon>Bacteria</taxon>
        <taxon>Pseudomonadati</taxon>
        <taxon>Pseudomonadota</taxon>
        <taxon>Alphaproteobacteria</taxon>
        <taxon>Hyphomicrobiales</taxon>
        <taxon>Phyllobacteriaceae</taxon>
        <taxon>Aquamicrobium</taxon>
    </lineage>
</organism>
<evidence type="ECO:0008006" key="4">
    <source>
        <dbReference type="Google" id="ProtNLM"/>
    </source>
</evidence>